<gene>
    <name evidence="1" type="ORF">CFBP5877_20125</name>
</gene>
<dbReference type="AlphaFoldDB" id="A0AAE6EGY6"/>
<evidence type="ECO:0000313" key="1">
    <source>
        <dbReference type="EMBL" id="QCL81423.1"/>
    </source>
</evidence>
<reference evidence="1 2" key="1">
    <citation type="submission" date="2019-04" db="EMBL/GenBank/DDBJ databases">
        <title>Complete genome sequence of Agrobacterium tumefaciens CFBP5877.</title>
        <authorList>
            <person name="Huang Y.-Y."/>
            <person name="Chiang H.-Y."/>
            <person name="Chou L."/>
            <person name="Lai E.-M."/>
            <person name="Kuo C.-H."/>
        </authorList>
    </citation>
    <scope>NUCLEOTIDE SEQUENCE [LARGE SCALE GENOMIC DNA]</scope>
    <source>
        <strain evidence="1 2">CFBP5877</strain>
    </source>
</reference>
<protein>
    <submittedName>
        <fullName evidence="1">Uncharacterized protein</fullName>
    </submittedName>
</protein>
<sequence length="97" mass="10672">MRMTISQSKRYFDTALICLVKGSGLTLRPWSSSAKSQSFDKALSSAIVFALLEHRTLRSQANGKPSFAEGFFYLASVAMNFKGARIPDVDTHRPAEG</sequence>
<dbReference type="Proteomes" id="UP000298579">
    <property type="component" value="Chromosome linear"/>
</dbReference>
<organism evidence="1 2">
    <name type="scientific">Agrobacterium tumefaciens</name>
    <dbReference type="NCBI Taxonomy" id="358"/>
    <lineage>
        <taxon>Bacteria</taxon>
        <taxon>Pseudomonadati</taxon>
        <taxon>Pseudomonadota</taxon>
        <taxon>Alphaproteobacteria</taxon>
        <taxon>Hyphomicrobiales</taxon>
        <taxon>Rhizobiaceae</taxon>
        <taxon>Rhizobium/Agrobacterium group</taxon>
        <taxon>Agrobacterium</taxon>
        <taxon>Agrobacterium tumefaciens complex</taxon>
    </lineage>
</organism>
<proteinExistence type="predicted"/>
<dbReference type="RefSeq" id="WP_130932543.1">
    <property type="nucleotide sequence ID" value="NZ_CP039889.1"/>
</dbReference>
<evidence type="ECO:0000313" key="2">
    <source>
        <dbReference type="Proteomes" id="UP000298579"/>
    </source>
</evidence>
<name>A0AAE6EGY6_AGRTU</name>
<accession>A0AAE6EGY6</accession>
<dbReference type="EMBL" id="CP039898">
    <property type="protein sequence ID" value="QCL81423.1"/>
    <property type="molecule type" value="Genomic_DNA"/>
</dbReference>